<accession>A0A8S1K0A0</accession>
<dbReference type="EMBL" id="CAJJDN010000003">
    <property type="protein sequence ID" value="CAD8048559.1"/>
    <property type="molecule type" value="Genomic_DNA"/>
</dbReference>
<feature type="region of interest" description="Disordered" evidence="1">
    <location>
        <begin position="126"/>
        <end position="206"/>
    </location>
</feature>
<dbReference type="Proteomes" id="UP000692954">
    <property type="component" value="Unassembled WGS sequence"/>
</dbReference>
<evidence type="ECO:0000313" key="2">
    <source>
        <dbReference type="EMBL" id="CAD8048559.1"/>
    </source>
</evidence>
<protein>
    <submittedName>
        <fullName evidence="2">Uncharacterized protein</fullName>
    </submittedName>
</protein>
<dbReference type="AlphaFoldDB" id="A0A8S1K0A0"/>
<evidence type="ECO:0000313" key="3">
    <source>
        <dbReference type="Proteomes" id="UP000692954"/>
    </source>
</evidence>
<sequence>MADISFRGFISLKNIKNPEYEMEYLLDPENNKYVRDKLPIKIQNFEIKKLEWIDFIGKPNLEMPYIAHCYWNIIYDYQMIEEKEEPQIKKQQSPILPILKTNESQEKDHPLDLKQSPQIPFSKINEPQEQQGIKQQSPKLPPKQPLQYNNQLPRINNRLFNKPPTPSTRVSSVQKITRLQTPKNSSPQNKVARSNSSYSLKRQSPANQKIKLQVSCKFSEKSWAKSTTDNELLEHETGHYLIGCLCALEFKRQIEQLGILKSDNHKSEINSIFQTNLRSFLKIEKDYDDETNHYFDTNLQKKWNHKLKEQLLLYEMYFNN</sequence>
<reference evidence="2" key="1">
    <citation type="submission" date="2021-01" db="EMBL/GenBank/DDBJ databases">
        <authorList>
            <consortium name="Genoscope - CEA"/>
            <person name="William W."/>
        </authorList>
    </citation>
    <scope>NUCLEOTIDE SEQUENCE</scope>
</reference>
<evidence type="ECO:0000256" key="1">
    <source>
        <dbReference type="SAM" id="MobiDB-lite"/>
    </source>
</evidence>
<proteinExistence type="predicted"/>
<feature type="compositionally biased region" description="Polar residues" evidence="1">
    <location>
        <begin position="167"/>
        <end position="206"/>
    </location>
</feature>
<name>A0A8S1K0A0_9CILI</name>
<gene>
    <name evidence="2" type="ORF">PSON_ATCC_30995.1.T0030300</name>
</gene>
<keyword evidence="3" id="KW-1185">Reference proteome</keyword>
<comment type="caution">
    <text evidence="2">The sequence shown here is derived from an EMBL/GenBank/DDBJ whole genome shotgun (WGS) entry which is preliminary data.</text>
</comment>
<organism evidence="2 3">
    <name type="scientific">Paramecium sonneborni</name>
    <dbReference type="NCBI Taxonomy" id="65129"/>
    <lineage>
        <taxon>Eukaryota</taxon>
        <taxon>Sar</taxon>
        <taxon>Alveolata</taxon>
        <taxon>Ciliophora</taxon>
        <taxon>Intramacronucleata</taxon>
        <taxon>Oligohymenophorea</taxon>
        <taxon>Peniculida</taxon>
        <taxon>Parameciidae</taxon>
        <taxon>Paramecium</taxon>
    </lineage>
</organism>